<name>A0A2M7J986_9BACT</name>
<organism evidence="1 2">
    <name type="scientific">Candidatus Desantisbacteria bacterium CG_4_8_14_3_um_filter_40_12</name>
    <dbReference type="NCBI Taxonomy" id="1974545"/>
    <lineage>
        <taxon>Bacteria</taxon>
        <taxon>Candidatus Desantisiibacteriota</taxon>
    </lineage>
</organism>
<dbReference type="AlphaFoldDB" id="A0A2M7J986"/>
<accession>A0A2M7J986</accession>
<evidence type="ECO:0000313" key="1">
    <source>
        <dbReference type="EMBL" id="PIX15964.1"/>
    </source>
</evidence>
<protein>
    <recommendedName>
        <fullName evidence="3">VCBS repeat-containing protein</fullName>
    </recommendedName>
</protein>
<proteinExistence type="predicted"/>
<evidence type="ECO:0000313" key="2">
    <source>
        <dbReference type="Proteomes" id="UP000229297"/>
    </source>
</evidence>
<sequence>MDNLCTADREMPVRRDVFRIPLPFAKLLKTVFTLSSGNFEPKRSVPFRSENDVLQVLHQSILIFLSLPEKLKPQVSYKTGSSPGSCKIADINNDGINEVITGDARSNSVTVHYP</sequence>
<evidence type="ECO:0008006" key="3">
    <source>
        <dbReference type="Google" id="ProtNLM"/>
    </source>
</evidence>
<dbReference type="Proteomes" id="UP000229297">
    <property type="component" value="Unassembled WGS sequence"/>
</dbReference>
<reference evidence="2" key="1">
    <citation type="submission" date="2017-09" db="EMBL/GenBank/DDBJ databases">
        <title>Depth-based differentiation of microbial function through sediment-hosted aquifers and enrichment of novel symbionts in the deep terrestrial subsurface.</title>
        <authorList>
            <person name="Probst A.J."/>
            <person name="Ladd B."/>
            <person name="Jarett J.K."/>
            <person name="Geller-Mcgrath D.E."/>
            <person name="Sieber C.M.K."/>
            <person name="Emerson J.B."/>
            <person name="Anantharaman K."/>
            <person name="Thomas B.C."/>
            <person name="Malmstrom R."/>
            <person name="Stieglmeier M."/>
            <person name="Klingl A."/>
            <person name="Woyke T."/>
            <person name="Ryan C.M."/>
            <person name="Banfield J.F."/>
        </authorList>
    </citation>
    <scope>NUCLEOTIDE SEQUENCE [LARGE SCALE GENOMIC DNA]</scope>
</reference>
<comment type="caution">
    <text evidence="1">The sequence shown here is derived from an EMBL/GenBank/DDBJ whole genome shotgun (WGS) entry which is preliminary data.</text>
</comment>
<gene>
    <name evidence="1" type="ORF">COZ71_08910</name>
</gene>
<dbReference type="EMBL" id="PFIC01000249">
    <property type="protein sequence ID" value="PIX15964.1"/>
    <property type="molecule type" value="Genomic_DNA"/>
</dbReference>